<dbReference type="InterPro" id="IPR036388">
    <property type="entry name" value="WH-like_DNA-bd_sf"/>
</dbReference>
<evidence type="ECO:0000256" key="3">
    <source>
        <dbReference type="ARBA" id="ARBA00023163"/>
    </source>
</evidence>
<reference evidence="5" key="2">
    <citation type="submission" date="2020-09" db="EMBL/GenBank/DDBJ databases">
        <authorList>
            <person name="Sun Q."/>
            <person name="Ohkuma M."/>
        </authorList>
    </citation>
    <scope>NUCLEOTIDE SEQUENCE</scope>
    <source>
        <strain evidence="5">JCM 3302</strain>
    </source>
</reference>
<dbReference type="EMBL" id="BNBC01000049">
    <property type="protein sequence ID" value="GHF05730.1"/>
    <property type="molecule type" value="Genomic_DNA"/>
</dbReference>
<reference evidence="5" key="1">
    <citation type="journal article" date="2014" name="Int. J. Syst. Evol. Microbiol.">
        <title>Complete genome sequence of Corynebacterium casei LMG S-19264T (=DSM 44701T), isolated from a smear-ripened cheese.</title>
        <authorList>
            <consortium name="US DOE Joint Genome Institute (JGI-PGF)"/>
            <person name="Walter F."/>
            <person name="Albersmeier A."/>
            <person name="Kalinowski J."/>
            <person name="Ruckert C."/>
        </authorList>
    </citation>
    <scope>NUCLEOTIDE SEQUENCE</scope>
    <source>
        <strain evidence="5">JCM 3302</strain>
    </source>
</reference>
<evidence type="ECO:0000256" key="1">
    <source>
        <dbReference type="ARBA" id="ARBA00023015"/>
    </source>
</evidence>
<comment type="caution">
    <text evidence="5">The sequence shown here is derived from an EMBL/GenBank/DDBJ whole genome shotgun (WGS) entry which is preliminary data.</text>
</comment>
<dbReference type="InterPro" id="IPR000485">
    <property type="entry name" value="AsnC-type_HTH_dom"/>
</dbReference>
<dbReference type="Pfam" id="PF13404">
    <property type="entry name" value="HTH_AsnC-type"/>
    <property type="match status" value="1"/>
</dbReference>
<name>A0A919E2U5_9ACTN</name>
<evidence type="ECO:0000313" key="6">
    <source>
        <dbReference type="Proteomes" id="UP000641386"/>
    </source>
</evidence>
<proteinExistence type="predicted"/>
<dbReference type="SMART" id="SM00344">
    <property type="entry name" value="HTH_ASNC"/>
    <property type="match status" value="1"/>
</dbReference>
<protein>
    <recommendedName>
        <fullName evidence="4">HTH asnC-type domain-containing protein</fullName>
    </recommendedName>
</protein>
<dbReference type="GO" id="GO:0043200">
    <property type="term" value="P:response to amino acid"/>
    <property type="evidence" value="ECO:0007669"/>
    <property type="project" value="TreeGrafter"/>
</dbReference>
<keyword evidence="6" id="KW-1185">Reference proteome</keyword>
<keyword evidence="3" id="KW-0804">Transcription</keyword>
<evidence type="ECO:0000259" key="4">
    <source>
        <dbReference type="Pfam" id="PF13404"/>
    </source>
</evidence>
<dbReference type="SUPFAM" id="SSF46785">
    <property type="entry name" value="Winged helix' DNA-binding domain"/>
    <property type="match status" value="1"/>
</dbReference>
<evidence type="ECO:0000256" key="2">
    <source>
        <dbReference type="ARBA" id="ARBA00023125"/>
    </source>
</evidence>
<sequence length="148" mass="15489">MPMLDDLDLRIIAALQINGRASWRAIAQALRLGERTVARRGARLLESGTVRVTGLENFAETVVIRVHCAPGLAPQTAAALAERDDVVFSSTVTGTADVVAEHGVTVERLRAEGGTAGAPGTASAVRGRLPDTLREAGVPLRVGGCRRA</sequence>
<accession>A0A919E2U5</accession>
<dbReference type="RefSeq" id="WP_189906980.1">
    <property type="nucleotide sequence ID" value="NZ_BNBC01000049.1"/>
</dbReference>
<dbReference type="InterPro" id="IPR036390">
    <property type="entry name" value="WH_DNA-bd_sf"/>
</dbReference>
<dbReference type="GO" id="GO:0043565">
    <property type="term" value="F:sequence-specific DNA binding"/>
    <property type="evidence" value="ECO:0007669"/>
    <property type="project" value="InterPro"/>
</dbReference>
<dbReference type="Gene3D" id="1.10.10.10">
    <property type="entry name" value="Winged helix-like DNA-binding domain superfamily/Winged helix DNA-binding domain"/>
    <property type="match status" value="1"/>
</dbReference>
<dbReference type="GO" id="GO:0005829">
    <property type="term" value="C:cytosol"/>
    <property type="evidence" value="ECO:0007669"/>
    <property type="project" value="TreeGrafter"/>
</dbReference>
<dbReference type="Proteomes" id="UP000641386">
    <property type="component" value="Unassembled WGS sequence"/>
</dbReference>
<gene>
    <name evidence="5" type="ORF">GCM10014715_72290</name>
</gene>
<dbReference type="PANTHER" id="PTHR30154">
    <property type="entry name" value="LEUCINE-RESPONSIVE REGULATORY PROTEIN"/>
    <property type="match status" value="1"/>
</dbReference>
<feature type="domain" description="HTH asnC-type" evidence="4">
    <location>
        <begin position="4"/>
        <end position="44"/>
    </location>
</feature>
<keyword evidence="1" id="KW-0805">Transcription regulation</keyword>
<evidence type="ECO:0000313" key="5">
    <source>
        <dbReference type="EMBL" id="GHF05730.1"/>
    </source>
</evidence>
<keyword evidence="2" id="KW-0238">DNA-binding</keyword>
<dbReference type="InterPro" id="IPR019888">
    <property type="entry name" value="Tscrpt_reg_AsnC-like"/>
</dbReference>
<dbReference type="PANTHER" id="PTHR30154:SF34">
    <property type="entry name" value="TRANSCRIPTIONAL REGULATOR AZLB"/>
    <property type="match status" value="1"/>
</dbReference>
<organism evidence="5 6">
    <name type="scientific">Streptomyces spiralis</name>
    <dbReference type="NCBI Taxonomy" id="66376"/>
    <lineage>
        <taxon>Bacteria</taxon>
        <taxon>Bacillati</taxon>
        <taxon>Actinomycetota</taxon>
        <taxon>Actinomycetes</taxon>
        <taxon>Kitasatosporales</taxon>
        <taxon>Streptomycetaceae</taxon>
        <taxon>Streptomyces</taxon>
    </lineage>
</organism>
<dbReference type="AlphaFoldDB" id="A0A919E2U5"/>